<dbReference type="AlphaFoldDB" id="A0A133UQH0"/>
<evidence type="ECO:0000256" key="1">
    <source>
        <dbReference type="SAM" id="MobiDB-lite"/>
    </source>
</evidence>
<gene>
    <name evidence="2" type="ORF">AKJ37_05300</name>
</gene>
<reference evidence="2 3" key="1">
    <citation type="journal article" date="2016" name="Sci. Rep.">
        <title>Metabolic traits of an uncultured archaeal lineage -MSBL1- from brine pools of the Red Sea.</title>
        <authorList>
            <person name="Mwirichia R."/>
            <person name="Alam I."/>
            <person name="Rashid M."/>
            <person name="Vinu M."/>
            <person name="Ba-Alawi W."/>
            <person name="Anthony Kamau A."/>
            <person name="Kamanda Ngugi D."/>
            <person name="Goker M."/>
            <person name="Klenk H.P."/>
            <person name="Bajic V."/>
            <person name="Stingl U."/>
        </authorList>
    </citation>
    <scope>NUCLEOTIDE SEQUENCE [LARGE SCALE GENOMIC DNA]</scope>
    <source>
        <strain evidence="2">SCGC-AAA259I09</strain>
    </source>
</reference>
<protein>
    <submittedName>
        <fullName evidence="2">Uncharacterized protein</fullName>
    </submittedName>
</protein>
<organism evidence="2 3">
    <name type="scientific">candidate division MSBL1 archaeon SCGC-AAA259I09</name>
    <dbReference type="NCBI Taxonomy" id="1698267"/>
    <lineage>
        <taxon>Archaea</taxon>
        <taxon>Methanobacteriati</taxon>
        <taxon>Methanobacteriota</taxon>
        <taxon>candidate division MSBL1</taxon>
    </lineage>
</organism>
<name>A0A133UQH0_9EURY</name>
<proteinExistence type="predicted"/>
<keyword evidence="3" id="KW-1185">Reference proteome</keyword>
<feature type="region of interest" description="Disordered" evidence="1">
    <location>
        <begin position="1"/>
        <end position="106"/>
    </location>
</feature>
<dbReference type="EMBL" id="LHXR01000084">
    <property type="protein sequence ID" value="KXA96399.1"/>
    <property type="molecule type" value="Genomic_DNA"/>
</dbReference>
<comment type="caution">
    <text evidence="2">The sequence shown here is derived from an EMBL/GenBank/DDBJ whole genome shotgun (WGS) entry which is preliminary data.</text>
</comment>
<dbReference type="Proteomes" id="UP000070463">
    <property type="component" value="Unassembled WGS sequence"/>
</dbReference>
<sequence>MATLREARRRLLPRDRAGLEKDENKKEIPGKTGKRDGKRGSEGRVAPTEGRPPPKSRERDVSRERGGVPFSLSPQGLHRHGGAEMRRDPPFKGETRKKIRRRGERC</sequence>
<feature type="compositionally biased region" description="Basic and acidic residues" evidence="1">
    <location>
        <begin position="12"/>
        <end position="42"/>
    </location>
</feature>
<evidence type="ECO:0000313" key="2">
    <source>
        <dbReference type="EMBL" id="KXA96399.1"/>
    </source>
</evidence>
<evidence type="ECO:0000313" key="3">
    <source>
        <dbReference type="Proteomes" id="UP000070463"/>
    </source>
</evidence>
<feature type="compositionally biased region" description="Basic and acidic residues" evidence="1">
    <location>
        <begin position="81"/>
        <end position="96"/>
    </location>
</feature>
<feature type="compositionally biased region" description="Basic residues" evidence="1">
    <location>
        <begin position="97"/>
        <end position="106"/>
    </location>
</feature>
<accession>A0A133UQH0</accession>
<feature type="compositionally biased region" description="Basic and acidic residues" evidence="1">
    <location>
        <begin position="55"/>
        <end position="66"/>
    </location>
</feature>